<dbReference type="EMBL" id="UPHM01000153">
    <property type="protein sequence ID" value="VBA32322.1"/>
    <property type="molecule type" value="Genomic_DNA"/>
</dbReference>
<dbReference type="EMBL" id="UPHL01000143">
    <property type="protein sequence ID" value="VAZ86137.1"/>
    <property type="molecule type" value="Genomic_DNA"/>
</dbReference>
<keyword evidence="3" id="KW-1185">Reference proteome</keyword>
<reference evidence="3 4" key="1">
    <citation type="submission" date="2018-09" db="EMBL/GenBank/DDBJ databases">
        <authorList>
            <person name="Tagini F."/>
        </authorList>
    </citation>
    <scope>NUCLEOTIDE SEQUENCE [LARGE SCALE GENOMIC DNA]</scope>
    <source>
        <strain evidence="2 3">MK4</strain>
        <strain evidence="1 4">MK42</strain>
    </source>
</reference>
<evidence type="ECO:0000313" key="4">
    <source>
        <dbReference type="Proteomes" id="UP000279331"/>
    </source>
</evidence>
<sequence length="121" mass="13025">MTTGVTAAVDTLNDYAAIISAGRLTINLADHGKSKSDSCSNDTLDITTDTSGNDDDNYLQVFAANSNNYDGGLANPFLGEAIPVRIEIVDIWDLVEMLNDPVNQPIELLPLNPDTDNQNQN</sequence>
<evidence type="ECO:0000313" key="3">
    <source>
        <dbReference type="Proteomes" id="UP000271464"/>
    </source>
</evidence>
<evidence type="ECO:0000313" key="2">
    <source>
        <dbReference type="EMBL" id="VBA32322.1"/>
    </source>
</evidence>
<protein>
    <submittedName>
        <fullName evidence="1">Uncharacterized protein</fullName>
    </submittedName>
</protein>
<proteinExistence type="predicted"/>
<dbReference type="Proteomes" id="UP000271464">
    <property type="component" value="Unassembled WGS sequence"/>
</dbReference>
<organism evidence="1 4">
    <name type="scientific">Mycobacterium persicum</name>
    <dbReference type="NCBI Taxonomy" id="1487726"/>
    <lineage>
        <taxon>Bacteria</taxon>
        <taxon>Bacillati</taxon>
        <taxon>Actinomycetota</taxon>
        <taxon>Actinomycetes</taxon>
        <taxon>Mycobacteriales</taxon>
        <taxon>Mycobacteriaceae</taxon>
        <taxon>Mycobacterium</taxon>
    </lineage>
</organism>
<evidence type="ECO:0000313" key="1">
    <source>
        <dbReference type="EMBL" id="VAZ86137.1"/>
    </source>
</evidence>
<accession>A0AB38UZQ2</accession>
<gene>
    <name evidence="1" type="ORF">LAUMK42_04980</name>
    <name evidence="2" type="ORF">LAUMK4_05720</name>
</gene>
<dbReference type="Proteomes" id="UP000279331">
    <property type="component" value="Unassembled WGS sequence"/>
</dbReference>
<comment type="caution">
    <text evidence="1">The sequence shown here is derived from an EMBL/GenBank/DDBJ whole genome shotgun (WGS) entry which is preliminary data.</text>
</comment>
<name>A0AB38UZQ2_9MYCO</name>
<dbReference type="AlphaFoldDB" id="A0AB38UZQ2"/>